<evidence type="ECO:0000256" key="1">
    <source>
        <dbReference type="SAM" id="MobiDB-lite"/>
    </source>
</evidence>
<name>A0A1M6UB37_9FIRM</name>
<feature type="compositionally biased region" description="Basic and acidic residues" evidence="1">
    <location>
        <begin position="400"/>
        <end position="413"/>
    </location>
</feature>
<dbReference type="Proteomes" id="UP000184386">
    <property type="component" value="Unassembled WGS sequence"/>
</dbReference>
<dbReference type="STRING" id="1121322.SAMN02745136_03008"/>
<dbReference type="OrthoDB" id="95423at2"/>
<evidence type="ECO:0000313" key="3">
    <source>
        <dbReference type="Proteomes" id="UP000184386"/>
    </source>
</evidence>
<organism evidence="2 3">
    <name type="scientific">Anaerocolumna jejuensis DSM 15929</name>
    <dbReference type="NCBI Taxonomy" id="1121322"/>
    <lineage>
        <taxon>Bacteria</taxon>
        <taxon>Bacillati</taxon>
        <taxon>Bacillota</taxon>
        <taxon>Clostridia</taxon>
        <taxon>Lachnospirales</taxon>
        <taxon>Lachnospiraceae</taxon>
        <taxon>Anaerocolumna</taxon>
    </lineage>
</organism>
<evidence type="ECO:0000313" key="2">
    <source>
        <dbReference type="EMBL" id="SHK66371.1"/>
    </source>
</evidence>
<dbReference type="EMBL" id="FRAC01000015">
    <property type="protein sequence ID" value="SHK66371.1"/>
    <property type="molecule type" value="Genomic_DNA"/>
</dbReference>
<dbReference type="AlphaFoldDB" id="A0A1M6UB37"/>
<protein>
    <submittedName>
        <fullName evidence="2">Phage late control gene D protein (GPD)</fullName>
    </submittedName>
</protein>
<accession>A0A1M6UB37</accession>
<proteinExistence type="predicted"/>
<keyword evidence="3" id="KW-1185">Reference proteome</keyword>
<dbReference type="Gene3D" id="3.55.50.10">
    <property type="entry name" value="Baseplate protein-like domains"/>
    <property type="match status" value="1"/>
</dbReference>
<feature type="region of interest" description="Disordered" evidence="1">
    <location>
        <begin position="373"/>
        <end position="413"/>
    </location>
</feature>
<dbReference type="RefSeq" id="WP_073277359.1">
    <property type="nucleotide sequence ID" value="NZ_FRAC01000015.1"/>
</dbReference>
<reference evidence="2 3" key="1">
    <citation type="submission" date="2016-11" db="EMBL/GenBank/DDBJ databases">
        <authorList>
            <person name="Jaros S."/>
            <person name="Januszkiewicz K."/>
            <person name="Wedrychowicz H."/>
        </authorList>
    </citation>
    <scope>NUCLEOTIDE SEQUENCE [LARGE SCALE GENOMIC DNA]</scope>
    <source>
        <strain evidence="2 3">DSM 15929</strain>
    </source>
</reference>
<sequence>MGKQYDEEITFQNLKIAPYEIKHLLKAVVIQKMNEHSTLYIKALLPEEKKDSDVQRCTGGSNISFSYIRADGSEYVLFQGLVKDIQVQSINGMYYMEVSAVSYSYLLDIEKRTRTFQQKGMSYKTLMGQVSAGYGKAGVADFASQGAAIGQLLVQYQETDWAFLRRLASHFNTGLVNDVHIALPWIYFGIPKRNSRVAAATEYQVKMNSSKYLQLSGAGVSGLSDHDFLSYQVECDQEVDIGDVVTFKGRTLYVSEIIGQVEKGVFRQILTLTSIKGMSQPYQGNNQIAGCSLNGEIQEIKNDQVKVSLEVDHAINHSPGTPCFFPYSTIYSSKDGSGWYCMPETGDSVRVYFPDEKEDHAYAISSVHNPVDSSVNTSMQTGAGSSGASAGGAGGGYSGQRDDPNVKSIRNKDGKEIRLTPEGIYILADGTYITLLDDGGVSISSDQDITFESKKNILLYAEQNVNIVGDTGVDLSCLETASIKMKDKVEIVGQEVNSN</sequence>
<feature type="compositionally biased region" description="Gly residues" evidence="1">
    <location>
        <begin position="389"/>
        <end position="398"/>
    </location>
</feature>
<gene>
    <name evidence="2" type="ORF">SAMN02745136_03008</name>
</gene>
<dbReference type="SUPFAM" id="SSF69279">
    <property type="entry name" value="Phage tail proteins"/>
    <property type="match status" value="1"/>
</dbReference>